<organism evidence="2 3">
    <name type="scientific">Lederbergia citrea</name>
    <dbReference type="NCBI Taxonomy" id="2833581"/>
    <lineage>
        <taxon>Bacteria</taxon>
        <taxon>Bacillati</taxon>
        <taxon>Bacillota</taxon>
        <taxon>Bacilli</taxon>
        <taxon>Bacillales</taxon>
        <taxon>Bacillaceae</taxon>
        <taxon>Lederbergia</taxon>
    </lineage>
</organism>
<feature type="transmembrane region" description="Helical" evidence="1">
    <location>
        <begin position="134"/>
        <end position="153"/>
    </location>
</feature>
<accession>A0A942Z189</accession>
<feature type="transmembrane region" description="Helical" evidence="1">
    <location>
        <begin position="106"/>
        <end position="128"/>
    </location>
</feature>
<keyword evidence="1" id="KW-0472">Membrane</keyword>
<dbReference type="AlphaFoldDB" id="A0A942Z189"/>
<dbReference type="InterPro" id="IPR021683">
    <property type="entry name" value="DUF3267"/>
</dbReference>
<feature type="transmembrane region" description="Helical" evidence="1">
    <location>
        <begin position="15"/>
        <end position="37"/>
    </location>
</feature>
<evidence type="ECO:0000256" key="1">
    <source>
        <dbReference type="SAM" id="Phobius"/>
    </source>
</evidence>
<dbReference type="Pfam" id="PF11667">
    <property type="entry name" value="DUF3267"/>
    <property type="match status" value="1"/>
</dbReference>
<comment type="caution">
    <text evidence="2">The sequence shown here is derived from an EMBL/GenBank/DDBJ whole genome shotgun (WGS) entry which is preliminary data.</text>
</comment>
<sequence>MHCWKSYHVDKRYQFYRLFIISSLITLLVFITLYVPMQTVASEQLKDNYFIVFLCMFILLYPVHKLFHVLPIVNHYQDFKLEIDFYFYILPIIDIKVQNPISKKKFAASLIFPFLAINTILLSAIFIFPAYVHYATILLAYHIGICAVDLMYIKSLFSSPKDALIEENENGYEILIKE</sequence>
<dbReference type="Proteomes" id="UP000676456">
    <property type="component" value="Unassembled WGS sequence"/>
</dbReference>
<dbReference type="EMBL" id="JAGYPN010000001">
    <property type="protein sequence ID" value="MBS4221233.1"/>
    <property type="molecule type" value="Genomic_DNA"/>
</dbReference>
<reference evidence="2 3" key="1">
    <citation type="submission" date="2021-05" db="EMBL/GenBank/DDBJ databases">
        <title>Novel Bacillus species.</title>
        <authorList>
            <person name="Liu G."/>
        </authorList>
    </citation>
    <scope>NUCLEOTIDE SEQUENCE [LARGE SCALE GENOMIC DNA]</scope>
    <source>
        <strain evidence="2 3">FJAT-49682</strain>
    </source>
</reference>
<dbReference type="RefSeq" id="WP_213096282.1">
    <property type="nucleotide sequence ID" value="NZ_JAGYPH010000001.1"/>
</dbReference>
<keyword evidence="1" id="KW-0812">Transmembrane</keyword>
<gene>
    <name evidence="2" type="ORF">KHA91_00505</name>
</gene>
<protein>
    <submittedName>
        <fullName evidence="2">DUF3267 domain-containing protein</fullName>
    </submittedName>
</protein>
<keyword evidence="3" id="KW-1185">Reference proteome</keyword>
<name>A0A942Z189_9BACI</name>
<evidence type="ECO:0000313" key="2">
    <source>
        <dbReference type="EMBL" id="MBS4221233.1"/>
    </source>
</evidence>
<feature type="transmembrane region" description="Helical" evidence="1">
    <location>
        <begin position="49"/>
        <end position="67"/>
    </location>
</feature>
<proteinExistence type="predicted"/>
<keyword evidence="1" id="KW-1133">Transmembrane helix</keyword>
<evidence type="ECO:0000313" key="3">
    <source>
        <dbReference type="Proteomes" id="UP000676456"/>
    </source>
</evidence>